<dbReference type="PANTHER" id="PTHR48043:SF154">
    <property type="entry name" value="GLUCURONOSYLTRANSFERASE"/>
    <property type="match status" value="1"/>
</dbReference>
<accession>A0AAN5CSX5</accession>
<feature type="non-terminal residue" evidence="8">
    <location>
        <position position="1"/>
    </location>
</feature>
<evidence type="ECO:0000256" key="1">
    <source>
        <dbReference type="ARBA" id="ARBA00009995"/>
    </source>
</evidence>
<keyword evidence="4" id="KW-0808">Transferase</keyword>
<comment type="catalytic activity">
    <reaction evidence="6">
        <text>glucuronate acceptor + UDP-alpha-D-glucuronate = acceptor beta-D-glucuronoside + UDP + H(+)</text>
        <dbReference type="Rhea" id="RHEA:21032"/>
        <dbReference type="ChEBI" id="CHEBI:15378"/>
        <dbReference type="ChEBI" id="CHEBI:58052"/>
        <dbReference type="ChEBI" id="CHEBI:58223"/>
        <dbReference type="ChEBI" id="CHEBI:132367"/>
        <dbReference type="ChEBI" id="CHEBI:132368"/>
        <dbReference type="EC" id="2.4.1.17"/>
    </reaction>
</comment>
<dbReference type="Gene3D" id="3.40.50.2000">
    <property type="entry name" value="Glycogen Phosphorylase B"/>
    <property type="match status" value="1"/>
</dbReference>
<dbReference type="EC" id="2.4.1.17" evidence="2"/>
<keyword evidence="3" id="KW-0328">Glycosyltransferase</keyword>
<proteinExistence type="inferred from homology"/>
<name>A0AAN5CSX5_9BILA</name>
<reference evidence="9" key="1">
    <citation type="submission" date="2022-10" db="EMBL/GenBank/DDBJ databases">
        <title>Genome assembly of Pristionchus species.</title>
        <authorList>
            <person name="Yoshida K."/>
            <person name="Sommer R.J."/>
        </authorList>
    </citation>
    <scope>NUCLEOTIDE SEQUENCE [LARGE SCALE GENOMIC DNA]</scope>
    <source>
        <strain evidence="9">RS5460</strain>
    </source>
</reference>
<keyword evidence="5" id="KW-0732">Signal</keyword>
<comment type="similarity">
    <text evidence="1">Belongs to the UDP-glycosyltransferase family.</text>
</comment>
<keyword evidence="9" id="KW-1185">Reference proteome</keyword>
<keyword evidence="7" id="KW-0812">Transmembrane</keyword>
<dbReference type="FunFam" id="3.40.50.2000:FF:000021">
    <property type="entry name" value="UDP-glucuronosyltransferase"/>
    <property type="match status" value="1"/>
</dbReference>
<evidence type="ECO:0000256" key="2">
    <source>
        <dbReference type="ARBA" id="ARBA00012544"/>
    </source>
</evidence>
<sequence>RLPLLLSLFLPSIFSLNILMYVNVIGKSHLQFAENLIKLLNENGHTVDVVAGVMNSLVTLKGDYGARQLVSVRFPDDPWGAAATHISDPFEEMSDWTLLKLNTFRQFSETTEKLCDLLLNSAEIAELLSTNKYDIALINGYDLCPFAIAYHHKISPVVSYLPTHSFFIQSYYGGQPELPLYDNIVFEMTRYDGKSTFAARVYETVRVFKQRYIDYHHRTVMNAKFRAHFGANFPDGADIAMNTSLDFTNSHQLLDEPVPVSARMRYIGGIGVPKPKKLNKDFDDLLNLSKKGTVIFSFGTQIGPQRFSKYLQQVIVNTFKRFPEFTFLWKFDGKTPTNATNVINLEWLPQTDLLHDSRVVAFISHMGLNSFTETSFAGVPMVAIPFFSDQVHNAQRAVTLGTAAMVRKSEITEENLTNALKKMLYDEGYRNRAQELAAKIRALPETPQRVFLESIEFAAKFKNLASHYRLAGANHHFLVQTGWDVAAFFTCTLLLLSYIAIKVVFFVIRKALALVRGKSKVE</sequence>
<dbReference type="Pfam" id="PF00201">
    <property type="entry name" value="UDPGT"/>
    <property type="match status" value="1"/>
</dbReference>
<dbReference type="InterPro" id="IPR050271">
    <property type="entry name" value="UDP-glycosyltransferase"/>
</dbReference>
<dbReference type="EMBL" id="BTRK01000004">
    <property type="protein sequence ID" value="GMR49955.1"/>
    <property type="molecule type" value="Genomic_DNA"/>
</dbReference>
<keyword evidence="7" id="KW-1133">Transmembrane helix</keyword>
<keyword evidence="7" id="KW-0472">Membrane</keyword>
<organism evidence="8 9">
    <name type="scientific">Pristionchus mayeri</name>
    <dbReference type="NCBI Taxonomy" id="1317129"/>
    <lineage>
        <taxon>Eukaryota</taxon>
        <taxon>Metazoa</taxon>
        <taxon>Ecdysozoa</taxon>
        <taxon>Nematoda</taxon>
        <taxon>Chromadorea</taxon>
        <taxon>Rhabditida</taxon>
        <taxon>Rhabditina</taxon>
        <taxon>Diplogasteromorpha</taxon>
        <taxon>Diplogasteroidea</taxon>
        <taxon>Neodiplogasteridae</taxon>
        <taxon>Pristionchus</taxon>
    </lineage>
</organism>
<evidence type="ECO:0000256" key="4">
    <source>
        <dbReference type="ARBA" id="ARBA00022679"/>
    </source>
</evidence>
<evidence type="ECO:0000256" key="6">
    <source>
        <dbReference type="ARBA" id="ARBA00047475"/>
    </source>
</evidence>
<feature type="transmembrane region" description="Helical" evidence="7">
    <location>
        <begin position="485"/>
        <end position="508"/>
    </location>
</feature>
<evidence type="ECO:0000256" key="7">
    <source>
        <dbReference type="SAM" id="Phobius"/>
    </source>
</evidence>
<evidence type="ECO:0000256" key="3">
    <source>
        <dbReference type="ARBA" id="ARBA00022676"/>
    </source>
</evidence>
<evidence type="ECO:0000256" key="5">
    <source>
        <dbReference type="ARBA" id="ARBA00022729"/>
    </source>
</evidence>
<dbReference type="CDD" id="cd03784">
    <property type="entry name" value="GT1_Gtf-like"/>
    <property type="match status" value="1"/>
</dbReference>
<protein>
    <recommendedName>
        <fullName evidence="2">glucuronosyltransferase</fullName>
        <ecNumber evidence="2">2.4.1.17</ecNumber>
    </recommendedName>
</protein>
<dbReference type="SUPFAM" id="SSF53756">
    <property type="entry name" value="UDP-Glycosyltransferase/glycogen phosphorylase"/>
    <property type="match status" value="1"/>
</dbReference>
<gene>
    <name evidence="8" type="ORF">PMAYCL1PPCAC_20150</name>
</gene>
<evidence type="ECO:0000313" key="9">
    <source>
        <dbReference type="Proteomes" id="UP001328107"/>
    </source>
</evidence>
<dbReference type="GO" id="GO:0015020">
    <property type="term" value="F:glucuronosyltransferase activity"/>
    <property type="evidence" value="ECO:0007669"/>
    <property type="project" value="UniProtKB-EC"/>
</dbReference>
<comment type="caution">
    <text evidence="8">The sequence shown here is derived from an EMBL/GenBank/DDBJ whole genome shotgun (WGS) entry which is preliminary data.</text>
</comment>
<evidence type="ECO:0000313" key="8">
    <source>
        <dbReference type="EMBL" id="GMR49955.1"/>
    </source>
</evidence>
<dbReference type="InterPro" id="IPR002213">
    <property type="entry name" value="UDP_glucos_trans"/>
</dbReference>
<dbReference type="PANTHER" id="PTHR48043">
    <property type="entry name" value="EG:EG0003.4 PROTEIN-RELATED"/>
    <property type="match status" value="1"/>
</dbReference>
<dbReference type="AlphaFoldDB" id="A0AAN5CSX5"/>
<dbReference type="Proteomes" id="UP001328107">
    <property type="component" value="Unassembled WGS sequence"/>
</dbReference>